<dbReference type="InterPro" id="IPR025287">
    <property type="entry name" value="WAK_GUB"/>
</dbReference>
<name>A2Z539_ORYSI</name>
<reference evidence="6 7" key="1">
    <citation type="journal article" date="2005" name="PLoS Biol.">
        <title>The genomes of Oryza sativa: a history of duplications.</title>
        <authorList>
            <person name="Yu J."/>
            <person name="Wang J."/>
            <person name="Lin W."/>
            <person name="Li S."/>
            <person name="Li H."/>
            <person name="Zhou J."/>
            <person name="Ni P."/>
            <person name="Dong W."/>
            <person name="Hu S."/>
            <person name="Zeng C."/>
            <person name="Zhang J."/>
            <person name="Zhang Y."/>
            <person name="Li R."/>
            <person name="Xu Z."/>
            <person name="Li S."/>
            <person name="Li X."/>
            <person name="Zheng H."/>
            <person name="Cong L."/>
            <person name="Lin L."/>
            <person name="Yin J."/>
            <person name="Geng J."/>
            <person name="Li G."/>
            <person name="Shi J."/>
            <person name="Liu J."/>
            <person name="Lv H."/>
            <person name="Li J."/>
            <person name="Wang J."/>
            <person name="Deng Y."/>
            <person name="Ran L."/>
            <person name="Shi X."/>
            <person name="Wang X."/>
            <person name="Wu Q."/>
            <person name="Li C."/>
            <person name="Ren X."/>
            <person name="Wang J."/>
            <person name="Wang X."/>
            <person name="Li D."/>
            <person name="Liu D."/>
            <person name="Zhang X."/>
            <person name="Ji Z."/>
            <person name="Zhao W."/>
            <person name="Sun Y."/>
            <person name="Zhang Z."/>
            <person name="Bao J."/>
            <person name="Han Y."/>
            <person name="Dong L."/>
            <person name="Ji J."/>
            <person name="Chen P."/>
            <person name="Wu S."/>
            <person name="Liu J."/>
            <person name="Xiao Y."/>
            <person name="Bu D."/>
            <person name="Tan J."/>
            <person name="Yang L."/>
            <person name="Ye C."/>
            <person name="Zhang J."/>
            <person name="Xu J."/>
            <person name="Zhou Y."/>
            <person name="Yu Y."/>
            <person name="Zhang B."/>
            <person name="Zhuang S."/>
            <person name="Wei H."/>
            <person name="Liu B."/>
            <person name="Lei M."/>
            <person name="Yu H."/>
            <person name="Li Y."/>
            <person name="Xu H."/>
            <person name="Wei S."/>
            <person name="He X."/>
            <person name="Fang L."/>
            <person name="Zhang Z."/>
            <person name="Zhang Y."/>
            <person name="Huang X."/>
            <person name="Su Z."/>
            <person name="Tong W."/>
            <person name="Li J."/>
            <person name="Tong Z."/>
            <person name="Li S."/>
            <person name="Ye J."/>
            <person name="Wang L."/>
            <person name="Fang L."/>
            <person name="Lei T."/>
            <person name="Chen C."/>
            <person name="Chen H."/>
            <person name="Xu Z."/>
            <person name="Li H."/>
            <person name="Huang H."/>
            <person name="Zhang F."/>
            <person name="Xu H."/>
            <person name="Li N."/>
            <person name="Zhao C."/>
            <person name="Li S."/>
            <person name="Dong L."/>
            <person name="Huang Y."/>
            <person name="Li L."/>
            <person name="Xi Y."/>
            <person name="Qi Q."/>
            <person name="Li W."/>
            <person name="Zhang B."/>
            <person name="Hu W."/>
            <person name="Zhang Y."/>
            <person name="Tian X."/>
            <person name="Jiao Y."/>
            <person name="Liang X."/>
            <person name="Jin J."/>
            <person name="Gao L."/>
            <person name="Zheng W."/>
            <person name="Hao B."/>
            <person name="Liu S."/>
            <person name="Wang W."/>
            <person name="Yuan L."/>
            <person name="Cao M."/>
            <person name="McDermott J."/>
            <person name="Samudrala R."/>
            <person name="Wang J."/>
            <person name="Wong G.K."/>
            <person name="Yang H."/>
        </authorList>
    </citation>
    <scope>NUCLEOTIDE SEQUENCE [LARGE SCALE GENOMIC DNA]</scope>
    <source>
        <strain evidence="7">cv. 93-11</strain>
    </source>
</reference>
<dbReference type="OMA" id="NFNPCDY"/>
<dbReference type="PANTHER" id="PTHR33491">
    <property type="entry name" value="OSJNBA0016N04.9 PROTEIN"/>
    <property type="match status" value="1"/>
</dbReference>
<feature type="region of interest" description="Disordered" evidence="3">
    <location>
        <begin position="245"/>
        <end position="268"/>
    </location>
</feature>
<evidence type="ECO:0000256" key="4">
    <source>
        <dbReference type="SAM" id="SignalP"/>
    </source>
</evidence>
<feature type="domain" description="Wall-associated receptor kinase galacturonan-binding" evidence="5">
    <location>
        <begin position="28"/>
        <end position="83"/>
    </location>
</feature>
<dbReference type="Proteomes" id="UP000007015">
    <property type="component" value="Chromosome 10"/>
</dbReference>
<evidence type="ECO:0000256" key="2">
    <source>
        <dbReference type="ARBA" id="ARBA00022729"/>
    </source>
</evidence>
<evidence type="ECO:0000313" key="7">
    <source>
        <dbReference type="Proteomes" id="UP000007015"/>
    </source>
</evidence>
<keyword evidence="2 4" id="KW-0732">Signal</keyword>
<dbReference type="STRING" id="39946.A2Z539"/>
<gene>
    <name evidence="6" type="ORF">OsI_32764</name>
</gene>
<organism evidence="6 7">
    <name type="scientific">Oryza sativa subsp. indica</name>
    <name type="common">Rice</name>
    <dbReference type="NCBI Taxonomy" id="39946"/>
    <lineage>
        <taxon>Eukaryota</taxon>
        <taxon>Viridiplantae</taxon>
        <taxon>Streptophyta</taxon>
        <taxon>Embryophyta</taxon>
        <taxon>Tracheophyta</taxon>
        <taxon>Spermatophyta</taxon>
        <taxon>Magnoliopsida</taxon>
        <taxon>Liliopsida</taxon>
        <taxon>Poales</taxon>
        <taxon>Poaceae</taxon>
        <taxon>BOP clade</taxon>
        <taxon>Oryzoideae</taxon>
        <taxon>Oryzeae</taxon>
        <taxon>Oryzinae</taxon>
        <taxon>Oryza</taxon>
        <taxon>Oryza sativa</taxon>
    </lineage>
</organism>
<dbReference type="GO" id="GO:0016020">
    <property type="term" value="C:membrane"/>
    <property type="evidence" value="ECO:0007669"/>
    <property type="project" value="UniProtKB-SubCell"/>
</dbReference>
<comment type="subcellular location">
    <subcellularLocation>
        <location evidence="1">Membrane</location>
        <topology evidence="1">Single-pass membrane protein</topology>
    </subcellularLocation>
</comment>
<accession>A2Z539</accession>
<dbReference type="HOGENOM" id="CLU_000288_43_10_1"/>
<evidence type="ECO:0000256" key="1">
    <source>
        <dbReference type="ARBA" id="ARBA00004167"/>
    </source>
</evidence>
<dbReference type="Pfam" id="PF13947">
    <property type="entry name" value="GUB_WAK_bind"/>
    <property type="match status" value="1"/>
</dbReference>
<feature type="signal peptide" evidence="4">
    <location>
        <begin position="1"/>
        <end position="16"/>
    </location>
</feature>
<feature type="chain" id="PRO_5002651142" description="Wall-associated receptor kinase galacturonan-binding domain-containing protein" evidence="4">
    <location>
        <begin position="17"/>
        <end position="268"/>
    </location>
</feature>
<dbReference type="GO" id="GO:0030247">
    <property type="term" value="F:polysaccharide binding"/>
    <property type="evidence" value="ECO:0007669"/>
    <property type="project" value="InterPro"/>
</dbReference>
<dbReference type="EMBL" id="CM000135">
    <property type="protein sequence ID" value="EAY77723.1"/>
    <property type="molecule type" value="Genomic_DNA"/>
</dbReference>
<dbReference type="Gramene" id="BGIOSGA032542-TA">
    <property type="protein sequence ID" value="BGIOSGA032542-PA"/>
    <property type="gene ID" value="BGIOSGA032542"/>
</dbReference>
<keyword evidence="7" id="KW-1185">Reference proteome</keyword>
<dbReference type="AlphaFoldDB" id="A2Z539"/>
<proteinExistence type="predicted"/>
<protein>
    <recommendedName>
        <fullName evidence="5">Wall-associated receptor kinase galacturonan-binding domain-containing protein</fullName>
    </recommendedName>
</protein>
<sequence>MAFWLLADLLILLASAAESVSGRPAAGCQTRCGDVSIPYPFGIGPNCSRGKGFEIACNPRNDSGELVPTLAAANSTIHVQSLSVAPIPLVKVMLPVAYQCYDSNNTITDWFNGAVDLNNKGVYRISDERNMFVVLGCNTMAYTNNGDSRGKGPYAGVYYTGCVSYCNDSSSAQDGMCAGIGCCHVDISPGLSDNIVTFGSWDRSFQVNFNPCDYTFLVAKDEYNFQRSDLQRTLTGPSQCGWTGQSVTAATPPHHRPACAGGEEEDAG</sequence>
<evidence type="ECO:0000313" key="6">
    <source>
        <dbReference type="EMBL" id="EAY77723.1"/>
    </source>
</evidence>
<evidence type="ECO:0000259" key="5">
    <source>
        <dbReference type="Pfam" id="PF13947"/>
    </source>
</evidence>
<evidence type="ECO:0000256" key="3">
    <source>
        <dbReference type="SAM" id="MobiDB-lite"/>
    </source>
</evidence>